<evidence type="ECO:0000313" key="2">
    <source>
        <dbReference type="EMBL" id="TEB13224.1"/>
    </source>
</evidence>
<keyword evidence="3" id="KW-1185">Reference proteome</keyword>
<evidence type="ECO:0000259" key="1">
    <source>
        <dbReference type="Pfam" id="PF01850"/>
    </source>
</evidence>
<proteinExistence type="predicted"/>
<dbReference type="OrthoDB" id="199285at2"/>
<dbReference type="Proteomes" id="UP000297597">
    <property type="component" value="Unassembled WGS sequence"/>
</dbReference>
<dbReference type="InterPro" id="IPR002716">
    <property type="entry name" value="PIN_dom"/>
</dbReference>
<dbReference type="Pfam" id="PF01850">
    <property type="entry name" value="PIN"/>
    <property type="match status" value="1"/>
</dbReference>
<protein>
    <submittedName>
        <fullName evidence="2">tRNA(fMet)-specific endonuclease VapC</fullName>
        <ecNumber evidence="2">3.1.-.-</ecNumber>
    </submittedName>
</protein>
<dbReference type="EMBL" id="QFFZ01000003">
    <property type="protein sequence ID" value="TEB13224.1"/>
    <property type="molecule type" value="Genomic_DNA"/>
</dbReference>
<accession>A0A4Y7RW63</accession>
<organism evidence="2 3">
    <name type="scientific">Pelotomaculum propionicicum</name>
    <dbReference type="NCBI Taxonomy" id="258475"/>
    <lineage>
        <taxon>Bacteria</taxon>
        <taxon>Bacillati</taxon>
        <taxon>Bacillota</taxon>
        <taxon>Clostridia</taxon>
        <taxon>Eubacteriales</taxon>
        <taxon>Desulfotomaculaceae</taxon>
        <taxon>Pelotomaculum</taxon>
    </lineage>
</organism>
<keyword evidence="2" id="KW-0378">Hydrolase</keyword>
<dbReference type="EC" id="3.1.-.-" evidence="2"/>
<feature type="domain" description="PIN" evidence="1">
    <location>
        <begin position="2"/>
        <end position="115"/>
    </location>
</feature>
<name>A0A4Y7RW63_9FIRM</name>
<comment type="caution">
    <text evidence="2">The sequence shown here is derived from an EMBL/GenBank/DDBJ whole genome shotgun (WGS) entry which is preliminary data.</text>
</comment>
<gene>
    <name evidence="2" type="primary">vapC</name>
    <name evidence="2" type="ORF">Pmgp_00520</name>
</gene>
<dbReference type="Gene3D" id="3.40.50.1010">
    <property type="entry name" value="5'-nuclease"/>
    <property type="match status" value="1"/>
</dbReference>
<keyword evidence="2" id="KW-0255">Endonuclease</keyword>
<keyword evidence="2" id="KW-0540">Nuclease</keyword>
<dbReference type="CDD" id="cd18686">
    <property type="entry name" value="PIN_VapC-like"/>
    <property type="match status" value="1"/>
</dbReference>
<reference evidence="2 3" key="1">
    <citation type="journal article" date="2018" name="Environ. Microbiol.">
        <title>Novel energy conservation strategies and behaviour of Pelotomaculum schinkii driving syntrophic propionate catabolism.</title>
        <authorList>
            <person name="Hidalgo-Ahumada C.A.P."/>
            <person name="Nobu M.K."/>
            <person name="Narihiro T."/>
            <person name="Tamaki H."/>
            <person name="Liu W.T."/>
            <person name="Kamagata Y."/>
            <person name="Stams A.J.M."/>
            <person name="Imachi H."/>
            <person name="Sousa D.Z."/>
        </authorList>
    </citation>
    <scope>NUCLEOTIDE SEQUENCE [LARGE SCALE GENOMIC DNA]</scope>
    <source>
        <strain evidence="2 3">MGP</strain>
    </source>
</reference>
<dbReference type="SUPFAM" id="SSF88723">
    <property type="entry name" value="PIN domain-like"/>
    <property type="match status" value="1"/>
</dbReference>
<dbReference type="GO" id="GO:0016787">
    <property type="term" value="F:hydrolase activity"/>
    <property type="evidence" value="ECO:0007669"/>
    <property type="project" value="UniProtKB-KW"/>
</dbReference>
<dbReference type="RefSeq" id="WP_134212400.1">
    <property type="nucleotide sequence ID" value="NZ_QFFZ01000003.1"/>
</dbReference>
<evidence type="ECO:0000313" key="3">
    <source>
        <dbReference type="Proteomes" id="UP000297597"/>
    </source>
</evidence>
<sequence length="121" mass="13358">MILVDSCGWIEFLADGDKAEEYSKYLLDTKEIATPTIVIYEVFKKVLQERGEESAVMVAAQMSGTRVIELSETLSLTAANLSIKHSLPMADAIVYATAELLGSQVVTSDKHFKDLENVIFI</sequence>
<dbReference type="AlphaFoldDB" id="A0A4Y7RW63"/>
<dbReference type="InterPro" id="IPR029060">
    <property type="entry name" value="PIN-like_dom_sf"/>
</dbReference>
<dbReference type="GO" id="GO:0004519">
    <property type="term" value="F:endonuclease activity"/>
    <property type="evidence" value="ECO:0007669"/>
    <property type="project" value="UniProtKB-KW"/>
</dbReference>